<dbReference type="Proteomes" id="UP000053676">
    <property type="component" value="Unassembled WGS sequence"/>
</dbReference>
<accession>W2T124</accession>
<dbReference type="KEGG" id="nai:NECAME_12611"/>
<protein>
    <recommendedName>
        <fullName evidence="3">Cache domain protein</fullName>
    </recommendedName>
</protein>
<name>W2T124_NECAM</name>
<evidence type="ECO:0008006" key="3">
    <source>
        <dbReference type="Google" id="ProtNLM"/>
    </source>
</evidence>
<dbReference type="AlphaFoldDB" id="W2T124"/>
<dbReference type="STRING" id="51031.W2T124"/>
<evidence type="ECO:0000313" key="1">
    <source>
        <dbReference type="EMBL" id="ETN74941.1"/>
    </source>
</evidence>
<gene>
    <name evidence="1" type="ORF">NECAME_12611</name>
</gene>
<sequence>MLFTDGLDEWPHAILDQELKYKDGDVIRMFGFSMGYGTGQLPLLHWLACRTFAKYSGIDIALSELTERLPKGDQLYGIIVDNNGIIVYHPKLVLPTTEVHSVRRSACYDASQVRFRAGAGLRVQYGFSDQRVYRLVGLIDSIPTIDLIELEGNSAAVQRLRHGIITSACGSDPIRDRETLAYNENVATLDTVDNPFVAYHLSSRSICDWKLDPLPSTVRFDALQGVACEENLSLAFALTNGLKKWALSWPEYDISANFSCEDLPLPAEFPKQYFINAFVHTRPQVEAFFPKW</sequence>
<organism evidence="1 2">
    <name type="scientific">Necator americanus</name>
    <name type="common">Human hookworm</name>
    <dbReference type="NCBI Taxonomy" id="51031"/>
    <lineage>
        <taxon>Eukaryota</taxon>
        <taxon>Metazoa</taxon>
        <taxon>Ecdysozoa</taxon>
        <taxon>Nematoda</taxon>
        <taxon>Chromadorea</taxon>
        <taxon>Rhabditida</taxon>
        <taxon>Rhabditina</taxon>
        <taxon>Rhabditomorpha</taxon>
        <taxon>Strongyloidea</taxon>
        <taxon>Ancylostomatidae</taxon>
        <taxon>Bunostominae</taxon>
        <taxon>Necator</taxon>
    </lineage>
</organism>
<keyword evidence="2" id="KW-1185">Reference proteome</keyword>
<dbReference type="OrthoDB" id="10054666at2759"/>
<dbReference type="EMBL" id="KI660324">
    <property type="protein sequence ID" value="ETN74941.1"/>
    <property type="molecule type" value="Genomic_DNA"/>
</dbReference>
<evidence type="ECO:0000313" key="2">
    <source>
        <dbReference type="Proteomes" id="UP000053676"/>
    </source>
</evidence>
<reference evidence="2" key="1">
    <citation type="journal article" date="2014" name="Nat. Genet.">
        <title>Genome of the human hookworm Necator americanus.</title>
        <authorList>
            <person name="Tang Y.T."/>
            <person name="Gao X."/>
            <person name="Rosa B.A."/>
            <person name="Abubucker S."/>
            <person name="Hallsworth-Pepin K."/>
            <person name="Martin J."/>
            <person name="Tyagi R."/>
            <person name="Heizer E."/>
            <person name="Zhang X."/>
            <person name="Bhonagiri-Palsikar V."/>
            <person name="Minx P."/>
            <person name="Warren W.C."/>
            <person name="Wang Q."/>
            <person name="Zhan B."/>
            <person name="Hotez P.J."/>
            <person name="Sternberg P.W."/>
            <person name="Dougall A."/>
            <person name="Gaze S.T."/>
            <person name="Mulvenna J."/>
            <person name="Sotillo J."/>
            <person name="Ranganathan S."/>
            <person name="Rabelo E.M."/>
            <person name="Wilson R.K."/>
            <person name="Felgner P.L."/>
            <person name="Bethony J."/>
            <person name="Hawdon J.M."/>
            <person name="Gasser R.B."/>
            <person name="Loukas A."/>
            <person name="Mitreva M."/>
        </authorList>
    </citation>
    <scope>NUCLEOTIDE SEQUENCE [LARGE SCALE GENOMIC DNA]</scope>
</reference>
<proteinExistence type="predicted"/>